<keyword evidence="2" id="KW-0805">Transcription regulation</keyword>
<gene>
    <name evidence="6" type="ORF">DJ010_14495</name>
</gene>
<dbReference type="OrthoDB" id="4131546at2"/>
<dbReference type="RefSeq" id="WP_109694963.1">
    <property type="nucleotide sequence ID" value="NZ_QGDD01000006.1"/>
</dbReference>
<dbReference type="Gene3D" id="1.10.10.10">
    <property type="entry name" value="Winged helix-like DNA-binding domain superfamily/Winged helix DNA-binding domain"/>
    <property type="match status" value="1"/>
</dbReference>
<dbReference type="SUPFAM" id="SSF53850">
    <property type="entry name" value="Periplasmic binding protein-like II"/>
    <property type="match status" value="1"/>
</dbReference>
<protein>
    <submittedName>
        <fullName evidence="6">LysR family transcriptional regulator</fullName>
    </submittedName>
</protein>
<name>A0A316TJ02_9ACTN</name>
<dbReference type="GO" id="GO:0003677">
    <property type="term" value="F:DNA binding"/>
    <property type="evidence" value="ECO:0007669"/>
    <property type="project" value="UniProtKB-KW"/>
</dbReference>
<dbReference type="InterPro" id="IPR005119">
    <property type="entry name" value="LysR_subst-bd"/>
</dbReference>
<dbReference type="InterPro" id="IPR036388">
    <property type="entry name" value="WH-like_DNA-bd_sf"/>
</dbReference>
<organism evidence="6 7">
    <name type="scientific">Nocardioides silvaticus</name>
    <dbReference type="NCBI Taxonomy" id="2201891"/>
    <lineage>
        <taxon>Bacteria</taxon>
        <taxon>Bacillati</taxon>
        <taxon>Actinomycetota</taxon>
        <taxon>Actinomycetes</taxon>
        <taxon>Propionibacteriales</taxon>
        <taxon>Nocardioidaceae</taxon>
        <taxon>Nocardioides</taxon>
    </lineage>
</organism>
<dbReference type="Pfam" id="PF03466">
    <property type="entry name" value="LysR_substrate"/>
    <property type="match status" value="1"/>
</dbReference>
<dbReference type="InterPro" id="IPR000847">
    <property type="entry name" value="LysR_HTH_N"/>
</dbReference>
<dbReference type="PROSITE" id="PS50931">
    <property type="entry name" value="HTH_LYSR"/>
    <property type="match status" value="1"/>
</dbReference>
<evidence type="ECO:0000313" key="6">
    <source>
        <dbReference type="EMBL" id="PWN02314.1"/>
    </source>
</evidence>
<evidence type="ECO:0000256" key="2">
    <source>
        <dbReference type="ARBA" id="ARBA00023015"/>
    </source>
</evidence>
<dbReference type="EMBL" id="QGDD01000006">
    <property type="protein sequence ID" value="PWN02314.1"/>
    <property type="molecule type" value="Genomic_DNA"/>
</dbReference>
<evidence type="ECO:0000256" key="3">
    <source>
        <dbReference type="ARBA" id="ARBA00023125"/>
    </source>
</evidence>
<dbReference type="PANTHER" id="PTHR30346:SF29">
    <property type="entry name" value="LYSR SUBSTRATE-BINDING"/>
    <property type="match status" value="1"/>
</dbReference>
<evidence type="ECO:0000256" key="1">
    <source>
        <dbReference type="ARBA" id="ARBA00009437"/>
    </source>
</evidence>
<keyword evidence="3" id="KW-0238">DNA-binding</keyword>
<dbReference type="PANTHER" id="PTHR30346">
    <property type="entry name" value="TRANSCRIPTIONAL DUAL REGULATOR HCAR-RELATED"/>
    <property type="match status" value="1"/>
</dbReference>
<proteinExistence type="inferred from homology"/>
<dbReference type="Proteomes" id="UP000245507">
    <property type="component" value="Unassembled WGS sequence"/>
</dbReference>
<comment type="similarity">
    <text evidence="1">Belongs to the LysR transcriptional regulatory family.</text>
</comment>
<keyword evidence="4" id="KW-0804">Transcription</keyword>
<reference evidence="6 7" key="1">
    <citation type="submission" date="2018-05" db="EMBL/GenBank/DDBJ databases">
        <title>Nocardioides silvaticus genome.</title>
        <authorList>
            <person name="Li C."/>
            <person name="Wang G."/>
        </authorList>
    </citation>
    <scope>NUCLEOTIDE SEQUENCE [LARGE SCALE GENOMIC DNA]</scope>
    <source>
        <strain evidence="6 7">CCTCC AB 2018079</strain>
    </source>
</reference>
<dbReference type="GO" id="GO:0003700">
    <property type="term" value="F:DNA-binding transcription factor activity"/>
    <property type="evidence" value="ECO:0007669"/>
    <property type="project" value="InterPro"/>
</dbReference>
<dbReference type="GO" id="GO:0032993">
    <property type="term" value="C:protein-DNA complex"/>
    <property type="evidence" value="ECO:0007669"/>
    <property type="project" value="TreeGrafter"/>
</dbReference>
<dbReference type="CDD" id="cd05466">
    <property type="entry name" value="PBP2_LTTR_substrate"/>
    <property type="match status" value="1"/>
</dbReference>
<evidence type="ECO:0000259" key="5">
    <source>
        <dbReference type="PROSITE" id="PS50931"/>
    </source>
</evidence>
<dbReference type="InterPro" id="IPR036390">
    <property type="entry name" value="WH_DNA-bd_sf"/>
</dbReference>
<dbReference type="Gene3D" id="3.40.190.10">
    <property type="entry name" value="Periplasmic binding protein-like II"/>
    <property type="match status" value="2"/>
</dbReference>
<evidence type="ECO:0000313" key="7">
    <source>
        <dbReference type="Proteomes" id="UP000245507"/>
    </source>
</evidence>
<sequence length="305" mass="32551">MDVDPRRLRFLLAVARYGGVLAAADELRVTASAVSQQIARLEDEVGRSLITRTPTGSVLTPAGLALAEAAEDVERALAVARTRLLQDEEGVSGTVRVGGFQSFLASILAPALPSWRERHPGLRIETFEAEEDDLMRSLRAGQLDAIVVELDADADAFSAPRGTLDTPLLDDPWKLVVPSGALLSTEVIDFGRMSLPWLGVDPKAANAQAIGRVQAVLGGESSAAHTYYSFDYGLALVRAGVGVTLAPSLALERLTTEGIDIFDIPGLGSRRIVLRTLKRASGRTVDTVVAMVRETSASFSRETDS</sequence>
<feature type="domain" description="HTH lysR-type" evidence="5">
    <location>
        <begin position="3"/>
        <end position="60"/>
    </location>
</feature>
<evidence type="ECO:0000256" key="4">
    <source>
        <dbReference type="ARBA" id="ARBA00023163"/>
    </source>
</evidence>
<accession>A0A316TJ02</accession>
<dbReference type="Pfam" id="PF00126">
    <property type="entry name" value="HTH_1"/>
    <property type="match status" value="1"/>
</dbReference>
<dbReference type="SUPFAM" id="SSF46785">
    <property type="entry name" value="Winged helix' DNA-binding domain"/>
    <property type="match status" value="1"/>
</dbReference>
<comment type="caution">
    <text evidence="6">The sequence shown here is derived from an EMBL/GenBank/DDBJ whole genome shotgun (WGS) entry which is preliminary data.</text>
</comment>
<dbReference type="AlphaFoldDB" id="A0A316TJ02"/>
<keyword evidence="7" id="KW-1185">Reference proteome</keyword>